<feature type="domain" description="LicD/FKTN/FKRP nucleotidyltransferase" evidence="6">
    <location>
        <begin position="141"/>
        <end position="250"/>
    </location>
</feature>
<dbReference type="InterPro" id="IPR009644">
    <property type="entry name" value="FKTN/MNN4/W02B3.4-1"/>
</dbReference>
<dbReference type="Pfam" id="PF04991">
    <property type="entry name" value="LicD"/>
    <property type="match status" value="1"/>
</dbReference>
<dbReference type="GeneID" id="73347827"/>
<dbReference type="RefSeq" id="XP_049149963.1">
    <property type="nucleotide sequence ID" value="XM_049292817.1"/>
</dbReference>
<evidence type="ECO:0000256" key="3">
    <source>
        <dbReference type="ARBA" id="ARBA00022989"/>
    </source>
</evidence>
<keyword evidence="8" id="KW-1185">Reference proteome</keyword>
<evidence type="ECO:0000256" key="4">
    <source>
        <dbReference type="ARBA" id="ARBA00023136"/>
    </source>
</evidence>
<evidence type="ECO:0000256" key="1">
    <source>
        <dbReference type="ARBA" id="ARBA00004167"/>
    </source>
</evidence>
<dbReference type="EMBL" id="CP019479">
    <property type="protein sequence ID" value="UQC88358.1"/>
    <property type="molecule type" value="Genomic_DNA"/>
</dbReference>
<sequence length="323" mass="37251">MAGTEKESNDRNFRSSPILIFLKKYHTSQSRTKFGAFKKVDISQSKTAENQAKMQIGRLLSTIVVGLTIAQATPIQDKTSASTPSVEERKESRGKAPKYFQESDFSIHYDARFATKPLNATAQREAVQVLIQTYLATLRDLGVQTWLMHGSLLGWWWNKQTLPWDSDADVQVAENGINFLAAYYNMTTWYYKYPTIPQGRYFQLEVNPNYVHRGQDSFDEDNVIDARWIDMDNGLFIDITAVRYVEDHPEGEGVLATKNGHEFRDTFLYPLLDTTFEGVKAKIPYKYKEMLISEYGEKALTNQEFMNHKFVDSKMQWIPTDEL</sequence>
<evidence type="ECO:0000313" key="7">
    <source>
        <dbReference type="EMBL" id="UQC88358.1"/>
    </source>
</evidence>
<evidence type="ECO:0000256" key="5">
    <source>
        <dbReference type="SAM" id="MobiDB-lite"/>
    </source>
</evidence>
<proteinExistence type="predicted"/>
<gene>
    <name evidence="7" type="ORF">CLUP02_13881</name>
</gene>
<name>A0A9Q8WLV0_9PEZI</name>
<organism evidence="7 8">
    <name type="scientific">Colletotrichum lupini</name>
    <dbReference type="NCBI Taxonomy" id="145971"/>
    <lineage>
        <taxon>Eukaryota</taxon>
        <taxon>Fungi</taxon>
        <taxon>Dikarya</taxon>
        <taxon>Ascomycota</taxon>
        <taxon>Pezizomycotina</taxon>
        <taxon>Sordariomycetes</taxon>
        <taxon>Hypocreomycetidae</taxon>
        <taxon>Glomerellales</taxon>
        <taxon>Glomerellaceae</taxon>
        <taxon>Colletotrichum</taxon>
        <taxon>Colletotrichum acutatum species complex</taxon>
    </lineage>
</organism>
<keyword evidence="2" id="KW-0812">Transmembrane</keyword>
<dbReference type="Proteomes" id="UP000830671">
    <property type="component" value="Chromosome 7"/>
</dbReference>
<protein>
    <recommendedName>
        <fullName evidence="6">LicD/FKTN/FKRP nucleotidyltransferase domain-containing protein</fullName>
    </recommendedName>
</protein>
<dbReference type="KEGG" id="clup:CLUP02_13881"/>
<keyword evidence="3" id="KW-1133">Transmembrane helix</keyword>
<feature type="compositionally biased region" description="Polar residues" evidence="5">
    <location>
        <begin position="76"/>
        <end position="85"/>
    </location>
</feature>
<dbReference type="GO" id="GO:0016020">
    <property type="term" value="C:membrane"/>
    <property type="evidence" value="ECO:0007669"/>
    <property type="project" value="UniProtKB-SubCell"/>
</dbReference>
<comment type="subcellular location">
    <subcellularLocation>
        <location evidence="1">Membrane</location>
        <topology evidence="1">Single-pass membrane protein</topology>
    </subcellularLocation>
</comment>
<feature type="region of interest" description="Disordered" evidence="5">
    <location>
        <begin position="76"/>
        <end position="95"/>
    </location>
</feature>
<keyword evidence="4" id="KW-0472">Membrane</keyword>
<accession>A0A9Q8WLV0</accession>
<dbReference type="AlphaFoldDB" id="A0A9Q8WLV0"/>
<dbReference type="PANTHER" id="PTHR15407">
    <property type="entry name" value="FUKUTIN-RELATED"/>
    <property type="match status" value="1"/>
</dbReference>
<dbReference type="GO" id="GO:0009100">
    <property type="term" value="P:glycoprotein metabolic process"/>
    <property type="evidence" value="ECO:0007669"/>
    <property type="project" value="UniProtKB-ARBA"/>
</dbReference>
<reference evidence="7" key="1">
    <citation type="journal article" date="2021" name="Mol. Plant Microbe Interact.">
        <title>Complete Genome Sequence of the Plant-Pathogenic Fungus Colletotrichum lupini.</title>
        <authorList>
            <person name="Baroncelli R."/>
            <person name="Pensec F."/>
            <person name="Da Lio D."/>
            <person name="Boufleur T."/>
            <person name="Vicente I."/>
            <person name="Sarrocco S."/>
            <person name="Picot A."/>
            <person name="Baraldi E."/>
            <person name="Sukno S."/>
            <person name="Thon M."/>
            <person name="Le Floch G."/>
        </authorList>
    </citation>
    <scope>NUCLEOTIDE SEQUENCE</scope>
    <source>
        <strain evidence="7">IMI 504893</strain>
    </source>
</reference>
<evidence type="ECO:0000259" key="6">
    <source>
        <dbReference type="Pfam" id="PF04991"/>
    </source>
</evidence>
<evidence type="ECO:0000256" key="2">
    <source>
        <dbReference type="ARBA" id="ARBA00022692"/>
    </source>
</evidence>
<dbReference type="PANTHER" id="PTHR15407:SF32">
    <property type="entry name" value="PROTEIN (MNN4), PUTATIVE (AFU_ORTHOLOGUE AFUA_1G03790)-RELATED"/>
    <property type="match status" value="1"/>
</dbReference>
<evidence type="ECO:0000313" key="8">
    <source>
        <dbReference type="Proteomes" id="UP000830671"/>
    </source>
</evidence>
<dbReference type="InterPro" id="IPR007074">
    <property type="entry name" value="LicD/FKTN/FKRP_NTP_transf"/>
</dbReference>